<feature type="compositionally biased region" description="Polar residues" evidence="8">
    <location>
        <begin position="375"/>
        <end position="388"/>
    </location>
</feature>
<keyword evidence="12" id="KW-1185">Reference proteome</keyword>
<dbReference type="GO" id="GO:0005524">
    <property type="term" value="F:ATP binding"/>
    <property type="evidence" value="ECO:0007669"/>
    <property type="project" value="UniProtKB-KW"/>
</dbReference>
<evidence type="ECO:0000256" key="3">
    <source>
        <dbReference type="ARBA" id="ARBA00022490"/>
    </source>
</evidence>
<dbReference type="InterPro" id="IPR036179">
    <property type="entry name" value="Ig-like_dom_sf"/>
</dbReference>
<evidence type="ECO:0000313" key="12">
    <source>
        <dbReference type="Proteomes" id="UP001153737"/>
    </source>
</evidence>
<name>A0A9N9SAN5_PHACE</name>
<evidence type="ECO:0000256" key="6">
    <source>
        <dbReference type="ARBA" id="ARBA00022840"/>
    </source>
</evidence>
<dbReference type="GO" id="GO:0005737">
    <property type="term" value="C:cytoplasm"/>
    <property type="evidence" value="ECO:0007669"/>
    <property type="project" value="UniProtKB-SubCell"/>
</dbReference>
<feature type="region of interest" description="Disordered" evidence="8">
    <location>
        <begin position="352"/>
        <end position="775"/>
    </location>
</feature>
<dbReference type="Pfam" id="PF22697">
    <property type="entry name" value="SOS1_NGEF_PH"/>
    <property type="match status" value="1"/>
</dbReference>
<evidence type="ECO:0000256" key="5">
    <source>
        <dbReference type="ARBA" id="ARBA00022741"/>
    </source>
</evidence>
<feature type="compositionally biased region" description="Basic and acidic residues" evidence="8">
    <location>
        <begin position="753"/>
        <end position="775"/>
    </location>
</feature>
<evidence type="ECO:0008006" key="13">
    <source>
        <dbReference type="Google" id="ProtNLM"/>
    </source>
</evidence>
<dbReference type="InterPro" id="IPR003599">
    <property type="entry name" value="Ig_sub"/>
</dbReference>
<keyword evidence="5" id="KW-0547">Nucleotide-binding</keyword>
<evidence type="ECO:0000256" key="4">
    <source>
        <dbReference type="ARBA" id="ARBA00022737"/>
    </source>
</evidence>
<dbReference type="PANTHER" id="PTHR13817:SF166">
    <property type="entry name" value="NEURONAL IGCAM-RELATED"/>
    <property type="match status" value="1"/>
</dbReference>
<feature type="compositionally biased region" description="Polar residues" evidence="8">
    <location>
        <begin position="507"/>
        <end position="520"/>
    </location>
</feature>
<accession>A0A9N9SAN5</accession>
<comment type="similarity">
    <text evidence="2">Belongs to the protein kinase superfamily. CAMK Ser/Thr protein kinase family.</text>
</comment>
<keyword evidence="6" id="KW-0067">ATP-binding</keyword>
<keyword evidence="3" id="KW-0963">Cytoplasm</keyword>
<dbReference type="InterPro" id="IPR011993">
    <property type="entry name" value="PH-like_dom_sf"/>
</dbReference>
<feature type="domain" description="Ig-like" evidence="10">
    <location>
        <begin position="1023"/>
        <end position="1112"/>
    </location>
</feature>
<proteinExistence type="inferred from homology"/>
<evidence type="ECO:0000256" key="8">
    <source>
        <dbReference type="SAM" id="MobiDB-lite"/>
    </source>
</evidence>
<feature type="non-terminal residue" evidence="11">
    <location>
        <position position="1"/>
    </location>
</feature>
<dbReference type="InterPro" id="IPR007110">
    <property type="entry name" value="Ig-like_dom"/>
</dbReference>
<dbReference type="EMBL" id="OU896719">
    <property type="protein sequence ID" value="CAG9815903.1"/>
    <property type="molecule type" value="Genomic_DNA"/>
</dbReference>
<feature type="region of interest" description="Disordered" evidence="8">
    <location>
        <begin position="244"/>
        <end position="275"/>
    </location>
</feature>
<evidence type="ECO:0000256" key="1">
    <source>
        <dbReference type="ARBA" id="ARBA00004496"/>
    </source>
</evidence>
<evidence type="ECO:0000256" key="7">
    <source>
        <dbReference type="ARBA" id="ARBA00023319"/>
    </source>
</evidence>
<feature type="domain" description="Ig-like" evidence="10">
    <location>
        <begin position="832"/>
        <end position="926"/>
    </location>
</feature>
<dbReference type="OrthoDB" id="2570713at2759"/>
<feature type="compositionally biased region" description="Basic and acidic residues" evidence="8">
    <location>
        <begin position="648"/>
        <end position="691"/>
    </location>
</feature>
<dbReference type="AlphaFoldDB" id="A0A9N9SAN5"/>
<dbReference type="SUPFAM" id="SSF48726">
    <property type="entry name" value="Immunoglobulin"/>
    <property type="match status" value="3"/>
</dbReference>
<feature type="compositionally biased region" description="Basic and acidic residues" evidence="8">
    <location>
        <begin position="600"/>
        <end position="613"/>
    </location>
</feature>
<feature type="compositionally biased region" description="Polar residues" evidence="8">
    <location>
        <begin position="412"/>
        <end position="423"/>
    </location>
</feature>
<feature type="compositionally biased region" description="Polar residues" evidence="8">
    <location>
        <begin position="256"/>
        <end position="268"/>
    </location>
</feature>
<dbReference type="PROSITE" id="PS50003">
    <property type="entry name" value="PH_DOMAIN"/>
    <property type="match status" value="1"/>
</dbReference>
<feature type="compositionally biased region" description="Basic and acidic residues" evidence="8">
    <location>
        <begin position="138"/>
        <end position="170"/>
    </location>
</feature>
<evidence type="ECO:0000259" key="9">
    <source>
        <dbReference type="PROSITE" id="PS50003"/>
    </source>
</evidence>
<reference evidence="11" key="1">
    <citation type="submission" date="2022-01" db="EMBL/GenBank/DDBJ databases">
        <authorList>
            <person name="King R."/>
        </authorList>
    </citation>
    <scope>NUCLEOTIDE SEQUENCE</scope>
</reference>
<feature type="compositionally biased region" description="Basic and acidic residues" evidence="8">
    <location>
        <begin position="630"/>
        <end position="641"/>
    </location>
</feature>
<sequence length="1114" mass="125492">MLSVPHRAQDDKFVSSIEGYKGNVHKLGRLLAHDRFTVTFEDVSKERYLFLFKARILICKVRRISEDRSIFQLKDTVRLTQIQVKDHPEETYTFELVDKVGKQSLILKLHRNVKDFWLKEIREFAKDHSEVEDASTEEFQKESFSLDRTEEKPNDPEKKQDFAPEKRPQAPEKLSQLVKVPQPIEPSVPKKEHSEASHPLEPPKTPGKSLEQTKLVQELKLVLKEQSSSSESTLVAEAAPTVDFTTTTTTDLPPSESETLKQVQTPESEGTVEDHHLRKIEAVEPLVQINKPRVLEEVIPYIIKPPPELVPGTAIDKLFSVEKQGVSDIVLTDFKVGIEVNVEIGDEMSRRYASSRSEGGHDSSAYSRSSSRYATGTTSKYTTESSLAGSKYDDLSSKYSKRSYGTEGADSSALTSSYTSRRGVSSADDDFSYSRQSRVGSSDADLDTYSYSKRINKPSDGEGEGYSCYSKKSSRSITRTEGVGDGDDFSYTRRGMKSTIEGMGDNDQFTVRKSLRTSVEGSGIEPSETNDAYSYTSKRTGSELGSRHSIRSVSIEEPKDDSDDVLSRISRKYSRNNSTEPKAIGEEEEDKYAKYTRKYSRTDSHKDEDESRYSRRSFRGNSRGTDDEETVRSGRISRDKSYDEEDAYEKYARKYLRKESTSTEGKDQSLDVESKRYLRSDSSKSRSRNSDDESSSVKITRQVETAEQSATSEKTSSKTYISESHSQESEEIASASVQSNIAQESLRQASDAQTRREEVSQKKEMNGKIEEVRTEKEEGLSINLRSVREKSAEDKLEEMEGDGSLKFIKTIRGTSIELTTEERTARASTDRPEFMVSMKDAELLEDTYLRFMVKIVGEPNPEVAFFKDGTKILESNTRYQIIREHSDKGFYELVIPEVKKTDAGIYKCVATNKFGEASSEASVTVTENKHVFEDMPEGEILPAGEKPVFHWKKDGTPFEPEERFKVLMGDDEDSLALVFQKVRPDDVGLYTCVAQTSRGHISCSAELTVHGTVNQLFREPEKPSLVVVKRDPVVNVGGSAMLELQVKGYPKPNIKFMHEGKTIEASKKHKILYEDEESVSLVIKDVESSDAGKYTFTAENELGSDSVDMHLTVK</sequence>
<evidence type="ECO:0000259" key="10">
    <source>
        <dbReference type="PROSITE" id="PS50835"/>
    </source>
</evidence>
<dbReference type="PANTHER" id="PTHR13817">
    <property type="entry name" value="TITIN"/>
    <property type="match status" value="1"/>
</dbReference>
<evidence type="ECO:0000313" key="11">
    <source>
        <dbReference type="EMBL" id="CAG9815903.1"/>
    </source>
</evidence>
<organism evidence="11 12">
    <name type="scientific">Phaedon cochleariae</name>
    <name type="common">Mustard beetle</name>
    <dbReference type="NCBI Taxonomy" id="80249"/>
    <lineage>
        <taxon>Eukaryota</taxon>
        <taxon>Metazoa</taxon>
        <taxon>Ecdysozoa</taxon>
        <taxon>Arthropoda</taxon>
        <taxon>Hexapoda</taxon>
        <taxon>Insecta</taxon>
        <taxon>Pterygota</taxon>
        <taxon>Neoptera</taxon>
        <taxon>Endopterygota</taxon>
        <taxon>Coleoptera</taxon>
        <taxon>Polyphaga</taxon>
        <taxon>Cucujiformia</taxon>
        <taxon>Chrysomeloidea</taxon>
        <taxon>Chrysomelidae</taxon>
        <taxon>Chrysomelinae</taxon>
        <taxon>Chrysomelini</taxon>
        <taxon>Phaedon</taxon>
    </lineage>
</organism>
<feature type="region of interest" description="Disordered" evidence="8">
    <location>
        <begin position="132"/>
        <end position="210"/>
    </location>
</feature>
<evidence type="ECO:0000256" key="2">
    <source>
        <dbReference type="ARBA" id="ARBA00006692"/>
    </source>
</evidence>
<feature type="compositionally biased region" description="Polar residues" evidence="8">
    <location>
        <begin position="740"/>
        <end position="752"/>
    </location>
</feature>
<dbReference type="Proteomes" id="UP001153737">
    <property type="component" value="Chromosome 13"/>
</dbReference>
<dbReference type="SUPFAM" id="SSF50729">
    <property type="entry name" value="PH domain-like"/>
    <property type="match status" value="1"/>
</dbReference>
<dbReference type="SMART" id="SM00409">
    <property type="entry name" value="IG"/>
    <property type="match status" value="3"/>
</dbReference>
<reference evidence="11" key="2">
    <citation type="submission" date="2022-10" db="EMBL/GenBank/DDBJ databases">
        <authorList>
            <consortium name="ENA_rothamsted_submissions"/>
            <consortium name="culmorum"/>
            <person name="King R."/>
        </authorList>
    </citation>
    <scope>NUCLEOTIDE SEQUENCE</scope>
</reference>
<dbReference type="PROSITE" id="PS50835">
    <property type="entry name" value="IG_LIKE"/>
    <property type="match status" value="3"/>
</dbReference>
<dbReference type="SMART" id="SM00408">
    <property type="entry name" value="IGc2"/>
    <property type="match status" value="3"/>
</dbReference>
<dbReference type="FunFam" id="2.60.40.10:FF:000145">
    <property type="entry name" value="Myosin light chain kinase, smooth muscle"/>
    <property type="match status" value="2"/>
</dbReference>
<dbReference type="FunFam" id="2.30.29.30:FF:000519">
    <property type="entry name" value="Muscle M-line assembly protein unc-89-like Protein"/>
    <property type="match status" value="1"/>
</dbReference>
<keyword evidence="4" id="KW-0677">Repeat</keyword>
<dbReference type="InterPro" id="IPR001849">
    <property type="entry name" value="PH_domain"/>
</dbReference>
<feature type="compositionally biased region" description="Basic and acidic residues" evidence="8">
    <location>
        <begin position="188"/>
        <end position="198"/>
    </location>
</feature>
<dbReference type="Gene3D" id="2.30.29.30">
    <property type="entry name" value="Pleckstrin-homology domain (PH domain)/Phosphotyrosine-binding domain (PTB)"/>
    <property type="match status" value="1"/>
</dbReference>
<dbReference type="InterPro" id="IPR003598">
    <property type="entry name" value="Ig_sub2"/>
</dbReference>
<gene>
    <name evidence="11" type="ORF">PHAECO_LOCUS3812</name>
</gene>
<dbReference type="InterPro" id="IPR050964">
    <property type="entry name" value="Striated_Muscle_Regulatory"/>
</dbReference>
<feature type="domain" description="PH" evidence="9">
    <location>
        <begin position="23"/>
        <end position="126"/>
    </location>
</feature>
<dbReference type="Pfam" id="PF07679">
    <property type="entry name" value="I-set"/>
    <property type="match status" value="3"/>
</dbReference>
<dbReference type="InterPro" id="IPR055251">
    <property type="entry name" value="SOS1_NGEF_PH"/>
</dbReference>
<feature type="compositionally biased region" description="Low complexity" evidence="8">
    <location>
        <begin position="363"/>
        <end position="374"/>
    </location>
</feature>
<dbReference type="InterPro" id="IPR013098">
    <property type="entry name" value="Ig_I-set"/>
</dbReference>
<dbReference type="Gene3D" id="2.60.40.10">
    <property type="entry name" value="Immunoglobulins"/>
    <property type="match status" value="3"/>
</dbReference>
<dbReference type="InterPro" id="IPR013783">
    <property type="entry name" value="Ig-like_fold"/>
</dbReference>
<comment type="subcellular location">
    <subcellularLocation>
        <location evidence="1">Cytoplasm</location>
    </subcellularLocation>
</comment>
<feature type="compositionally biased region" description="Polar residues" evidence="8">
    <location>
        <begin position="702"/>
        <end position="720"/>
    </location>
</feature>
<feature type="compositionally biased region" description="Polar residues" evidence="8">
    <location>
        <begin position="527"/>
        <end position="539"/>
    </location>
</feature>
<dbReference type="FunFam" id="2.60.40.10:FF:000873">
    <property type="entry name" value="Muscle M-line assembly protein unc-89"/>
    <property type="match status" value="1"/>
</dbReference>
<protein>
    <recommendedName>
        <fullName evidence="13">Obscurin</fullName>
    </recommendedName>
</protein>
<keyword evidence="7" id="KW-0393">Immunoglobulin domain</keyword>
<feature type="domain" description="Ig-like" evidence="10">
    <location>
        <begin position="949"/>
        <end position="1008"/>
    </location>
</feature>